<gene>
    <name evidence="2" type="ORF">MUN80_21580</name>
</gene>
<sequence length="460" mass="51917">MRIFWILFSYEWRHFRAAKGLVLLCGLLLLTGLYGIYYGTTEIERQRQHLAALPELTRRNVAELQEKFPGPADAGDIGYYHSRFAVHHPDAWAALSLGLRDVNPSYVKLRLLGLQNQLYAADNTNPMKMLSGNFDLAFVLVYLLPLLIIALSFNLLSSEREEGILVLLLAQPVRPADVVGAKLIFRMSLVLGLALLLSVVGMLWAGVPADGRVLTWLLLTVLYCLFWFGVALVVTALQRPSAVNAVALLGVWLLLVMLVPSLLNLAVAAARPVPQGIELTIKQREEIHAGWDRPKTETMNRFFALYPQWRDTATIRERFVWRWYYAFQHLGDLAVAPQAAAYARGLQQRYDLVEQLNLLSPAINAQSSLNALAGTDLPTHLAFQRSATRYHDSLRAFYYPFLFRKVEFTHDDYAREPTHTFTSRPELATTYRGLTKLLLSVAAVYGLGMVLLRARPINPR</sequence>
<dbReference type="PANTHER" id="PTHR43471">
    <property type="entry name" value="ABC TRANSPORTER PERMEASE"/>
    <property type="match status" value="1"/>
</dbReference>
<name>A0ABY4F8H3_9BACT</name>
<dbReference type="Proteomes" id="UP000831785">
    <property type="component" value="Chromosome"/>
</dbReference>
<keyword evidence="3" id="KW-1185">Reference proteome</keyword>
<feature type="transmembrane region" description="Helical" evidence="1">
    <location>
        <begin position="433"/>
        <end position="452"/>
    </location>
</feature>
<feature type="transmembrane region" description="Helical" evidence="1">
    <location>
        <begin position="183"/>
        <end position="207"/>
    </location>
</feature>
<reference evidence="2 3" key="1">
    <citation type="submission" date="2022-04" db="EMBL/GenBank/DDBJ databases">
        <title>Hymenobacter sp. isolated from the air.</title>
        <authorList>
            <person name="Won M."/>
            <person name="Lee C.-M."/>
            <person name="Woen H.-Y."/>
            <person name="Kwon S.-W."/>
        </authorList>
    </citation>
    <scope>NUCLEOTIDE SEQUENCE [LARGE SCALE GENOMIC DNA]</scope>
    <source>
        <strain evidence="3">5116 S-27</strain>
    </source>
</reference>
<organism evidence="2 3">
    <name type="scientific">Hymenobacter cellulosivorans</name>
    <dbReference type="NCBI Taxonomy" id="2932249"/>
    <lineage>
        <taxon>Bacteria</taxon>
        <taxon>Pseudomonadati</taxon>
        <taxon>Bacteroidota</taxon>
        <taxon>Cytophagia</taxon>
        <taxon>Cytophagales</taxon>
        <taxon>Hymenobacteraceae</taxon>
        <taxon>Hymenobacter</taxon>
    </lineage>
</organism>
<feature type="transmembrane region" description="Helical" evidence="1">
    <location>
        <begin position="21"/>
        <end position="40"/>
    </location>
</feature>
<evidence type="ECO:0000313" key="2">
    <source>
        <dbReference type="EMBL" id="UOQ52338.1"/>
    </source>
</evidence>
<dbReference type="PANTHER" id="PTHR43471:SF14">
    <property type="entry name" value="ABC-2 TYPE TRANSPORT SYSTEM PERMEASE PROTEIN"/>
    <property type="match status" value="1"/>
</dbReference>
<feature type="transmembrane region" description="Helical" evidence="1">
    <location>
        <begin position="136"/>
        <end position="156"/>
    </location>
</feature>
<dbReference type="Pfam" id="PF12040">
    <property type="entry name" value="DUF3526"/>
    <property type="match status" value="1"/>
</dbReference>
<proteinExistence type="predicted"/>
<feature type="transmembrane region" description="Helical" evidence="1">
    <location>
        <begin position="246"/>
        <end position="270"/>
    </location>
</feature>
<feature type="transmembrane region" description="Helical" evidence="1">
    <location>
        <begin position="213"/>
        <end position="234"/>
    </location>
</feature>
<evidence type="ECO:0000313" key="3">
    <source>
        <dbReference type="Proteomes" id="UP000831785"/>
    </source>
</evidence>
<dbReference type="InterPro" id="IPR021913">
    <property type="entry name" value="DUF3526"/>
</dbReference>
<dbReference type="RefSeq" id="WP_244716244.1">
    <property type="nucleotide sequence ID" value="NZ_CP095049.1"/>
</dbReference>
<dbReference type="EMBL" id="CP095049">
    <property type="protein sequence ID" value="UOQ52338.1"/>
    <property type="molecule type" value="Genomic_DNA"/>
</dbReference>
<protein>
    <submittedName>
        <fullName evidence="2">DUF3526 domain-containing protein</fullName>
    </submittedName>
</protein>
<accession>A0ABY4F8H3</accession>
<evidence type="ECO:0000256" key="1">
    <source>
        <dbReference type="SAM" id="Phobius"/>
    </source>
</evidence>
<keyword evidence="1" id="KW-1133">Transmembrane helix</keyword>
<keyword evidence="1" id="KW-0812">Transmembrane</keyword>
<keyword evidence="1" id="KW-0472">Membrane</keyword>